<reference evidence="8" key="1">
    <citation type="submission" date="2021-01" db="EMBL/GenBank/DDBJ databases">
        <authorList>
            <person name="Corre E."/>
            <person name="Pelletier E."/>
            <person name="Niang G."/>
            <person name="Scheremetjew M."/>
            <person name="Finn R."/>
            <person name="Kale V."/>
            <person name="Holt S."/>
            <person name="Cochrane G."/>
            <person name="Meng A."/>
            <person name="Brown T."/>
            <person name="Cohen L."/>
        </authorList>
    </citation>
    <scope>NUCLEOTIDE SEQUENCE</scope>
    <source>
        <strain evidence="8">CCMP622</strain>
    </source>
</reference>
<keyword evidence="5 6" id="KW-0472">Membrane</keyword>
<dbReference type="GO" id="GO:0005509">
    <property type="term" value="F:calcium ion binding"/>
    <property type="evidence" value="ECO:0007669"/>
    <property type="project" value="InterPro"/>
</dbReference>
<feature type="domain" description="EF-hand" evidence="7">
    <location>
        <begin position="158"/>
        <end position="193"/>
    </location>
</feature>
<dbReference type="GO" id="GO:0016020">
    <property type="term" value="C:membrane"/>
    <property type="evidence" value="ECO:0007669"/>
    <property type="project" value="UniProtKB-SubCell"/>
</dbReference>
<dbReference type="AlphaFoldDB" id="A0A7S2XB37"/>
<protein>
    <recommendedName>
        <fullName evidence="7">EF-hand domain-containing protein</fullName>
    </recommendedName>
</protein>
<dbReference type="EMBL" id="HBHP01016755">
    <property type="protein sequence ID" value="CAD9764896.1"/>
    <property type="molecule type" value="Transcribed_RNA"/>
</dbReference>
<organism evidence="8">
    <name type="scientific">Lotharella oceanica</name>
    <dbReference type="NCBI Taxonomy" id="641309"/>
    <lineage>
        <taxon>Eukaryota</taxon>
        <taxon>Sar</taxon>
        <taxon>Rhizaria</taxon>
        <taxon>Cercozoa</taxon>
        <taxon>Chlorarachniophyceae</taxon>
        <taxon>Lotharella</taxon>
    </lineage>
</organism>
<dbReference type="PROSITE" id="PS00018">
    <property type="entry name" value="EF_HAND_1"/>
    <property type="match status" value="2"/>
</dbReference>
<evidence type="ECO:0000313" key="8">
    <source>
        <dbReference type="EMBL" id="CAD9764896.1"/>
    </source>
</evidence>
<feature type="domain" description="EF-hand" evidence="7">
    <location>
        <begin position="194"/>
        <end position="229"/>
    </location>
</feature>
<evidence type="ECO:0000256" key="5">
    <source>
        <dbReference type="ARBA" id="ARBA00023136"/>
    </source>
</evidence>
<gene>
    <name evidence="8" type="ORF">LSP00402_LOCUS10389</name>
</gene>
<dbReference type="InterPro" id="IPR013714">
    <property type="entry name" value="Golgi_TVP15"/>
</dbReference>
<feature type="transmembrane region" description="Helical" evidence="6">
    <location>
        <begin position="122"/>
        <end position="142"/>
    </location>
</feature>
<dbReference type="PANTHER" id="PTHR28128:SF1">
    <property type="entry name" value="GOLGI APPARATUS MEMBRANE PROTEIN TVP15"/>
    <property type="match status" value="1"/>
</dbReference>
<evidence type="ECO:0000256" key="1">
    <source>
        <dbReference type="ARBA" id="ARBA00004141"/>
    </source>
</evidence>
<feature type="transmembrane region" description="Helical" evidence="6">
    <location>
        <begin position="60"/>
        <end position="85"/>
    </location>
</feature>
<dbReference type="CDD" id="cd00051">
    <property type="entry name" value="EFh"/>
    <property type="match status" value="1"/>
</dbReference>
<dbReference type="InterPro" id="IPR002048">
    <property type="entry name" value="EF_hand_dom"/>
</dbReference>
<dbReference type="InterPro" id="IPR011992">
    <property type="entry name" value="EF-hand-dom_pair"/>
</dbReference>
<accession>A0A7S2XB37</accession>
<dbReference type="InterPro" id="IPR018247">
    <property type="entry name" value="EF_Hand_1_Ca_BS"/>
</dbReference>
<dbReference type="Pfam" id="PF08507">
    <property type="entry name" value="COPI_assoc"/>
    <property type="match status" value="1"/>
</dbReference>
<evidence type="ECO:0000259" key="7">
    <source>
        <dbReference type="PROSITE" id="PS50222"/>
    </source>
</evidence>
<feature type="transmembrane region" description="Helical" evidence="6">
    <location>
        <begin position="36"/>
        <end position="54"/>
    </location>
</feature>
<dbReference type="Pfam" id="PF13499">
    <property type="entry name" value="EF-hand_7"/>
    <property type="match status" value="1"/>
</dbReference>
<proteinExistence type="predicted"/>
<dbReference type="Gene3D" id="1.10.238.10">
    <property type="entry name" value="EF-hand"/>
    <property type="match status" value="1"/>
</dbReference>
<name>A0A7S2XB37_9EUKA</name>
<keyword evidence="3" id="KW-0106">Calcium</keyword>
<dbReference type="SUPFAM" id="SSF47473">
    <property type="entry name" value="EF-hand"/>
    <property type="match status" value="1"/>
</dbReference>
<dbReference type="PANTHER" id="PTHR28128">
    <property type="entry name" value="GOLGI APPARATUS MEMBRANE PROTEIN TVP15"/>
    <property type="match status" value="1"/>
</dbReference>
<feature type="transmembrane region" description="Helical" evidence="6">
    <location>
        <begin position="97"/>
        <end position="116"/>
    </location>
</feature>
<evidence type="ECO:0000256" key="3">
    <source>
        <dbReference type="ARBA" id="ARBA00022837"/>
    </source>
</evidence>
<dbReference type="PROSITE" id="PS50222">
    <property type="entry name" value="EF_HAND_2"/>
    <property type="match status" value="2"/>
</dbReference>
<sequence>MSALGSEAFNKLKDAAQEVDSSDTGISNFCGYSMRVAGLLGGLATLLCAVLGFFSTLTRFPVYCYVIGFGFISVVMDISQFMCTAGMKSWIEKEFKILTRLWGKGIFYIFIGTLLLWQWGLIPIIVGSYMMLVGILMILISFQSGRKLGSLRQKLVAQTDMEVEEAFKKYDKDGNGWISDAEFKDLAREHEISLNANEMDAAKNILDTDRNGKIDKNEFRVWLTTERFIRISWL</sequence>
<keyword evidence="2 6" id="KW-0812">Transmembrane</keyword>
<evidence type="ECO:0000256" key="4">
    <source>
        <dbReference type="ARBA" id="ARBA00022989"/>
    </source>
</evidence>
<keyword evidence="4 6" id="KW-1133">Transmembrane helix</keyword>
<dbReference type="SMART" id="SM00054">
    <property type="entry name" value="EFh"/>
    <property type="match status" value="2"/>
</dbReference>
<comment type="subcellular location">
    <subcellularLocation>
        <location evidence="1">Membrane</location>
        <topology evidence="1">Multi-pass membrane protein</topology>
    </subcellularLocation>
</comment>
<evidence type="ECO:0000256" key="6">
    <source>
        <dbReference type="SAM" id="Phobius"/>
    </source>
</evidence>
<evidence type="ECO:0000256" key="2">
    <source>
        <dbReference type="ARBA" id="ARBA00022692"/>
    </source>
</evidence>